<protein>
    <submittedName>
        <fullName evidence="2">Uncharacterized protein</fullName>
    </submittedName>
</protein>
<evidence type="ECO:0000313" key="2">
    <source>
        <dbReference type="EMBL" id="KAK1390952.1"/>
    </source>
</evidence>
<dbReference type="AlphaFoldDB" id="A0AAD8IRS4"/>
<comment type="caution">
    <text evidence="2">The sequence shown here is derived from an EMBL/GenBank/DDBJ whole genome shotgun (WGS) entry which is preliminary data.</text>
</comment>
<feature type="compositionally biased region" description="Basic and acidic residues" evidence="1">
    <location>
        <begin position="166"/>
        <end position="178"/>
    </location>
</feature>
<gene>
    <name evidence="2" type="ORF">POM88_019130</name>
</gene>
<evidence type="ECO:0000313" key="3">
    <source>
        <dbReference type="Proteomes" id="UP001237642"/>
    </source>
</evidence>
<sequence length="201" mass="21262">MYLCLLLSDCSAITALYSIDDELSLVAKGSPCKTLIPSSSHYRDFVPVDDSDTESPTLLNAECEDLSGSTSPSDLSGEHFPGADLIADMIENLKDLVLPLNRSTLRRGIDHIEHVGPDVTLGNVETSTARTQLPRVVVAAEDGWGTDGDLDRASTVAGDEGMLDARSLDSEAAQEHHVSGSPAENIGDADGDKAHCSHDSS</sequence>
<proteinExistence type="predicted"/>
<accession>A0AAD8IRS4</accession>
<reference evidence="2" key="1">
    <citation type="submission" date="2023-02" db="EMBL/GenBank/DDBJ databases">
        <title>Genome of toxic invasive species Heracleum sosnowskyi carries increased number of genes despite the absence of recent whole-genome duplications.</title>
        <authorList>
            <person name="Schelkunov M."/>
            <person name="Shtratnikova V."/>
            <person name="Makarenko M."/>
            <person name="Klepikova A."/>
            <person name="Omelchenko D."/>
            <person name="Novikova G."/>
            <person name="Obukhova E."/>
            <person name="Bogdanov V."/>
            <person name="Penin A."/>
            <person name="Logacheva M."/>
        </authorList>
    </citation>
    <scope>NUCLEOTIDE SEQUENCE</scope>
    <source>
        <strain evidence="2">Hsosn_3</strain>
        <tissue evidence="2">Leaf</tissue>
    </source>
</reference>
<evidence type="ECO:0000256" key="1">
    <source>
        <dbReference type="SAM" id="MobiDB-lite"/>
    </source>
</evidence>
<keyword evidence="3" id="KW-1185">Reference proteome</keyword>
<dbReference type="Proteomes" id="UP001237642">
    <property type="component" value="Unassembled WGS sequence"/>
</dbReference>
<organism evidence="2 3">
    <name type="scientific">Heracleum sosnowskyi</name>
    <dbReference type="NCBI Taxonomy" id="360622"/>
    <lineage>
        <taxon>Eukaryota</taxon>
        <taxon>Viridiplantae</taxon>
        <taxon>Streptophyta</taxon>
        <taxon>Embryophyta</taxon>
        <taxon>Tracheophyta</taxon>
        <taxon>Spermatophyta</taxon>
        <taxon>Magnoliopsida</taxon>
        <taxon>eudicotyledons</taxon>
        <taxon>Gunneridae</taxon>
        <taxon>Pentapetalae</taxon>
        <taxon>asterids</taxon>
        <taxon>campanulids</taxon>
        <taxon>Apiales</taxon>
        <taxon>Apiaceae</taxon>
        <taxon>Apioideae</taxon>
        <taxon>apioid superclade</taxon>
        <taxon>Tordylieae</taxon>
        <taxon>Tordyliinae</taxon>
        <taxon>Heracleum</taxon>
    </lineage>
</organism>
<dbReference type="EMBL" id="JAUIZM010000004">
    <property type="protein sequence ID" value="KAK1390952.1"/>
    <property type="molecule type" value="Genomic_DNA"/>
</dbReference>
<name>A0AAD8IRS4_9APIA</name>
<feature type="region of interest" description="Disordered" evidence="1">
    <location>
        <begin position="163"/>
        <end position="201"/>
    </location>
</feature>
<reference evidence="2" key="2">
    <citation type="submission" date="2023-05" db="EMBL/GenBank/DDBJ databases">
        <authorList>
            <person name="Schelkunov M.I."/>
        </authorList>
    </citation>
    <scope>NUCLEOTIDE SEQUENCE</scope>
    <source>
        <strain evidence="2">Hsosn_3</strain>
        <tissue evidence="2">Leaf</tissue>
    </source>
</reference>
<feature type="compositionally biased region" description="Basic and acidic residues" evidence="1">
    <location>
        <begin position="190"/>
        <end position="201"/>
    </location>
</feature>